<evidence type="ECO:0000256" key="4">
    <source>
        <dbReference type="ARBA" id="ARBA00022741"/>
    </source>
</evidence>
<dbReference type="CDD" id="cd07346">
    <property type="entry name" value="ABC_6TM_exporters"/>
    <property type="match status" value="1"/>
</dbReference>
<dbReference type="InterPro" id="IPR027417">
    <property type="entry name" value="P-loop_NTPase"/>
</dbReference>
<dbReference type="Pfam" id="PF00005">
    <property type="entry name" value="ABC_tran"/>
    <property type="match status" value="1"/>
</dbReference>
<evidence type="ECO:0000256" key="7">
    <source>
        <dbReference type="ARBA" id="ARBA00023136"/>
    </source>
</evidence>
<evidence type="ECO:0000256" key="6">
    <source>
        <dbReference type="ARBA" id="ARBA00022989"/>
    </source>
</evidence>
<evidence type="ECO:0000256" key="2">
    <source>
        <dbReference type="ARBA" id="ARBA00022448"/>
    </source>
</evidence>
<keyword evidence="6 9" id="KW-1133">Transmembrane helix</keyword>
<dbReference type="PANTHER" id="PTHR24221:SF620">
    <property type="entry name" value="ABC TRANSMEMBRANE TYPE-1 DOMAIN-CONTAINING PROTEIN"/>
    <property type="match status" value="1"/>
</dbReference>
<keyword evidence="5" id="KW-0067">ATP-binding</keyword>
<evidence type="ECO:0000313" key="12">
    <source>
        <dbReference type="EMBL" id="KAF0742136.1"/>
    </source>
</evidence>
<feature type="transmembrane region" description="Helical" evidence="9">
    <location>
        <begin position="87"/>
        <end position="110"/>
    </location>
</feature>
<comment type="subcellular location">
    <subcellularLocation>
        <location evidence="1">Membrane</location>
        <topology evidence="1">Multi-pass membrane protein</topology>
    </subcellularLocation>
</comment>
<feature type="compositionally biased region" description="Polar residues" evidence="8">
    <location>
        <begin position="958"/>
        <end position="971"/>
    </location>
</feature>
<evidence type="ECO:0000259" key="11">
    <source>
        <dbReference type="PROSITE" id="PS50929"/>
    </source>
</evidence>
<dbReference type="EMBL" id="VJMJ01000030">
    <property type="protein sequence ID" value="KAF0742136.1"/>
    <property type="molecule type" value="Genomic_DNA"/>
</dbReference>
<dbReference type="InterPro" id="IPR017871">
    <property type="entry name" value="ABC_transporter-like_CS"/>
</dbReference>
<evidence type="ECO:0000256" key="5">
    <source>
        <dbReference type="ARBA" id="ARBA00022840"/>
    </source>
</evidence>
<dbReference type="GO" id="GO:0005524">
    <property type="term" value="F:ATP binding"/>
    <property type="evidence" value="ECO:0007669"/>
    <property type="project" value="UniProtKB-KW"/>
</dbReference>
<feature type="region of interest" description="Disordered" evidence="8">
    <location>
        <begin position="930"/>
        <end position="982"/>
    </location>
</feature>
<dbReference type="InterPro" id="IPR003593">
    <property type="entry name" value="AAA+_ATPase"/>
</dbReference>
<feature type="transmembrane region" description="Helical" evidence="9">
    <location>
        <begin position="282"/>
        <end position="303"/>
    </location>
</feature>
<dbReference type="FunFam" id="3.40.50.300:FF:000604">
    <property type="entry name" value="ABC transporter B family member 28"/>
    <property type="match status" value="1"/>
</dbReference>
<dbReference type="InterPro" id="IPR005821">
    <property type="entry name" value="Ion_trans_dom"/>
</dbReference>
<dbReference type="PROSITE" id="PS50929">
    <property type="entry name" value="ABC_TM1F"/>
    <property type="match status" value="1"/>
</dbReference>
<feature type="transmembrane region" description="Helical" evidence="9">
    <location>
        <begin position="143"/>
        <end position="161"/>
    </location>
</feature>
<evidence type="ECO:0000256" key="3">
    <source>
        <dbReference type="ARBA" id="ARBA00022692"/>
    </source>
</evidence>
<gene>
    <name evidence="12" type="ORF">Ae201684_002807</name>
</gene>
<name>A0A6G0XPE5_9STRA</name>
<organism evidence="12 13">
    <name type="scientific">Aphanomyces euteiches</name>
    <dbReference type="NCBI Taxonomy" id="100861"/>
    <lineage>
        <taxon>Eukaryota</taxon>
        <taxon>Sar</taxon>
        <taxon>Stramenopiles</taxon>
        <taxon>Oomycota</taxon>
        <taxon>Saprolegniomycetes</taxon>
        <taxon>Saprolegniales</taxon>
        <taxon>Verrucalvaceae</taxon>
        <taxon>Aphanomyces</taxon>
    </lineage>
</organism>
<dbReference type="GO" id="GO:0140359">
    <property type="term" value="F:ABC-type transporter activity"/>
    <property type="evidence" value="ECO:0007669"/>
    <property type="project" value="InterPro"/>
</dbReference>
<dbReference type="GO" id="GO:0016020">
    <property type="term" value="C:membrane"/>
    <property type="evidence" value="ECO:0007669"/>
    <property type="project" value="UniProtKB-SubCell"/>
</dbReference>
<dbReference type="Gene3D" id="3.40.50.300">
    <property type="entry name" value="P-loop containing nucleotide triphosphate hydrolases"/>
    <property type="match status" value="1"/>
</dbReference>
<keyword evidence="7 9" id="KW-0472">Membrane</keyword>
<dbReference type="GO" id="GO:0005216">
    <property type="term" value="F:monoatomic ion channel activity"/>
    <property type="evidence" value="ECO:0007669"/>
    <property type="project" value="InterPro"/>
</dbReference>
<dbReference type="AlphaFoldDB" id="A0A6G0XPE5"/>
<evidence type="ECO:0008006" key="14">
    <source>
        <dbReference type="Google" id="ProtNLM"/>
    </source>
</evidence>
<feature type="compositionally biased region" description="Basic and acidic residues" evidence="8">
    <location>
        <begin position="972"/>
        <end position="982"/>
    </location>
</feature>
<feature type="transmembrane region" description="Helical" evidence="9">
    <location>
        <begin position="365"/>
        <end position="384"/>
    </location>
</feature>
<dbReference type="InterPro" id="IPR039421">
    <property type="entry name" value="Type_1_exporter"/>
</dbReference>
<dbReference type="GO" id="GO:0016887">
    <property type="term" value="F:ATP hydrolysis activity"/>
    <property type="evidence" value="ECO:0007669"/>
    <property type="project" value="InterPro"/>
</dbReference>
<feature type="domain" description="ABC transporter" evidence="10">
    <location>
        <begin position="643"/>
        <end position="880"/>
    </location>
</feature>
<accession>A0A6G0XPE5</accession>
<evidence type="ECO:0000256" key="9">
    <source>
        <dbReference type="SAM" id="Phobius"/>
    </source>
</evidence>
<dbReference type="Pfam" id="PF00520">
    <property type="entry name" value="Ion_trans"/>
    <property type="match status" value="1"/>
</dbReference>
<feature type="domain" description="ABC transmembrane type-1" evidence="11">
    <location>
        <begin position="283"/>
        <end position="607"/>
    </location>
</feature>
<keyword evidence="3 9" id="KW-0812">Transmembrane</keyword>
<evidence type="ECO:0000259" key="10">
    <source>
        <dbReference type="PROSITE" id="PS50893"/>
    </source>
</evidence>
<evidence type="ECO:0000256" key="1">
    <source>
        <dbReference type="ARBA" id="ARBA00004141"/>
    </source>
</evidence>
<protein>
    <recommendedName>
        <fullName evidence="14">ABC transporter domain-containing protein</fullName>
    </recommendedName>
</protein>
<dbReference type="PROSITE" id="PS50893">
    <property type="entry name" value="ABC_TRANSPORTER_2"/>
    <property type="match status" value="1"/>
</dbReference>
<evidence type="ECO:0000256" key="8">
    <source>
        <dbReference type="SAM" id="MobiDB-lite"/>
    </source>
</evidence>
<dbReference type="InterPro" id="IPR027359">
    <property type="entry name" value="Volt_channel_dom_sf"/>
</dbReference>
<dbReference type="SUPFAM" id="SSF90123">
    <property type="entry name" value="ABC transporter transmembrane region"/>
    <property type="match status" value="1"/>
</dbReference>
<comment type="caution">
    <text evidence="12">The sequence shown here is derived from an EMBL/GenBank/DDBJ whole genome shotgun (WGS) entry which is preliminary data.</text>
</comment>
<dbReference type="SUPFAM" id="SSF52540">
    <property type="entry name" value="P-loop containing nucleoside triphosphate hydrolases"/>
    <property type="match status" value="1"/>
</dbReference>
<dbReference type="Proteomes" id="UP000481153">
    <property type="component" value="Unassembled WGS sequence"/>
</dbReference>
<feature type="transmembrane region" description="Helical" evidence="9">
    <location>
        <begin position="55"/>
        <end position="75"/>
    </location>
</feature>
<dbReference type="Gene3D" id="1.20.120.350">
    <property type="entry name" value="Voltage-gated potassium channels. Chain C"/>
    <property type="match status" value="1"/>
</dbReference>
<sequence length="982" mass="109665">MTAQDVRADSQDRSMRLRFLQFIDCKPWHYLVTLLILADFVANCVVTSVTSQETFHNAAAATRFASTGCAVIYIFDMVGRIWCLRHAFFRNAATIFDGVVLVLALLALAARFVWADNPDEAIITEGGWTNKHHLFHEIKTNQIEQYIAATYALFMAMRVGLKPRARTFSKKLHKYAKHDKLQISLSTLHASLRRIPGITAAAVDMMETDLAMICGRQDGYMGREELMRFLQKAMMYRPADLSVDDFLAYLRNVDATMVEVTYGAHDVVRSTFRHWSTQRFDLFVTFLVVIVCACIVPAMAYFLQILTDEAFPWYITSYPDIDPFNVEVVPNVTVQIVYKSRMADENGTNQEDSPLMFVPAESLRFGMYGILALVVPYVLCDYAIGYFQSKMIAKATQRVQDDLLRVLMGQPIQFFNDRTDGDLNNLFQSDIARVNTMWQAVFWNLLQPIVTILIGYGFLLYTQPVLGIMCFAFAAIIVTSGPQGLAASKSEDFGKKNAYVSAEYQNAISCQKVVRAYEFQKPLLSKFGASIQNLAAAQFGKDFWSGIVQIYIDSGMFIYVAVQTACLAIKVFHGDITPGEFIACSTLLNRVSNPVTVLGGFMRVAISNASSLQRLDFVLENTATNQSNDDNKKPGVPAMKKGISLSHVNFQYTGDKLSLQDVTANFKQGEYTCIVGPSGCGKSTLLNCLMQLYDVSSGIVAIDGMDLRQYSKRSVRDQTAVVFQQGGILNGTIMENIRYGHANATDEDCKRAAQSAECLDFINQLKDGFGTIVGQHAVVNLSGGQLQRICLARALVRKPSLLLLDEATSALDSSTEANIVATLERLAHKMNMAIVSVTHRLNTTRNADMIYVMNDGRIVESGKFNELVGNTNSFFAHMIQMMENTSNADEPSRRSSLSMNPYAAADDMANLVETHQALMEYQRKLSNRSDENELSVWRMRKSSSSSKRQLSRISRRSVQSNGDENANQDTATRSDRDSYIVI</sequence>
<feature type="transmembrane region" description="Helical" evidence="9">
    <location>
        <begin position="441"/>
        <end position="459"/>
    </location>
</feature>
<dbReference type="Pfam" id="PF00664">
    <property type="entry name" value="ABC_membrane"/>
    <property type="match status" value="1"/>
</dbReference>
<dbReference type="Gene3D" id="1.20.1560.10">
    <property type="entry name" value="ABC transporter type 1, transmembrane domain"/>
    <property type="match status" value="1"/>
</dbReference>
<keyword evidence="13" id="KW-1185">Reference proteome</keyword>
<dbReference type="PROSITE" id="PS00211">
    <property type="entry name" value="ABC_TRANSPORTER_1"/>
    <property type="match status" value="1"/>
</dbReference>
<dbReference type="InterPro" id="IPR036640">
    <property type="entry name" value="ABC1_TM_sf"/>
</dbReference>
<keyword evidence="4" id="KW-0547">Nucleotide-binding</keyword>
<dbReference type="SMART" id="SM00382">
    <property type="entry name" value="AAA"/>
    <property type="match status" value="1"/>
</dbReference>
<evidence type="ECO:0000313" key="13">
    <source>
        <dbReference type="Proteomes" id="UP000481153"/>
    </source>
</evidence>
<dbReference type="PANTHER" id="PTHR24221">
    <property type="entry name" value="ATP-BINDING CASSETTE SUB-FAMILY B"/>
    <property type="match status" value="1"/>
</dbReference>
<dbReference type="GO" id="GO:0005737">
    <property type="term" value="C:cytoplasm"/>
    <property type="evidence" value="ECO:0007669"/>
    <property type="project" value="UniProtKB-ARBA"/>
</dbReference>
<keyword evidence="2" id="KW-0813">Transport</keyword>
<dbReference type="InterPro" id="IPR003439">
    <property type="entry name" value="ABC_transporter-like_ATP-bd"/>
</dbReference>
<proteinExistence type="predicted"/>
<dbReference type="InterPro" id="IPR011527">
    <property type="entry name" value="ABC1_TM_dom"/>
</dbReference>
<feature type="transmembrane region" description="Helical" evidence="9">
    <location>
        <begin position="28"/>
        <end position="49"/>
    </location>
</feature>
<reference evidence="12 13" key="1">
    <citation type="submission" date="2019-07" db="EMBL/GenBank/DDBJ databases">
        <title>Genomics analysis of Aphanomyces spp. identifies a new class of oomycete effector associated with host adaptation.</title>
        <authorList>
            <person name="Gaulin E."/>
        </authorList>
    </citation>
    <scope>NUCLEOTIDE SEQUENCE [LARGE SCALE GENOMIC DNA]</scope>
    <source>
        <strain evidence="12 13">ATCC 201684</strain>
    </source>
</reference>
<dbReference type="VEuPathDB" id="FungiDB:AeMF1_004603"/>